<keyword evidence="3" id="KW-1185">Reference proteome</keyword>
<reference evidence="2 3" key="1">
    <citation type="submission" date="2021-01" db="EMBL/GenBank/DDBJ databases">
        <title>Genomic Encyclopedia of Type Strains, Phase IV (KMG-IV): sequencing the most valuable type-strain genomes for metagenomic binning, comparative biology and taxonomic classification.</title>
        <authorList>
            <person name="Goeker M."/>
        </authorList>
    </citation>
    <scope>NUCLEOTIDE SEQUENCE [LARGE SCALE GENOMIC DNA]</scope>
    <source>
        <strain evidence="2 3">DSM 28236</strain>
    </source>
</reference>
<dbReference type="EMBL" id="JAFBER010000029">
    <property type="protein sequence ID" value="MBM7646782.1"/>
    <property type="molecule type" value="Genomic_DNA"/>
</dbReference>
<keyword evidence="1" id="KW-0472">Membrane</keyword>
<organism evidence="2 3">
    <name type="scientific">Scopulibacillus daqui</name>
    <dbReference type="NCBI Taxonomy" id="1469162"/>
    <lineage>
        <taxon>Bacteria</taxon>
        <taxon>Bacillati</taxon>
        <taxon>Bacillota</taxon>
        <taxon>Bacilli</taxon>
        <taxon>Bacillales</taxon>
        <taxon>Sporolactobacillaceae</taxon>
        <taxon>Scopulibacillus</taxon>
    </lineage>
</organism>
<name>A0ABS2Q3A5_9BACL</name>
<dbReference type="Proteomes" id="UP000808914">
    <property type="component" value="Unassembled WGS sequence"/>
</dbReference>
<evidence type="ECO:0000256" key="1">
    <source>
        <dbReference type="SAM" id="Phobius"/>
    </source>
</evidence>
<gene>
    <name evidence="2" type="ORF">JOD45_003016</name>
</gene>
<dbReference type="RefSeq" id="WP_205004661.1">
    <property type="nucleotide sequence ID" value="NZ_JAFBER010000029.1"/>
</dbReference>
<keyword evidence="1" id="KW-1133">Transmembrane helix</keyword>
<feature type="transmembrane region" description="Helical" evidence="1">
    <location>
        <begin position="30"/>
        <end position="48"/>
    </location>
</feature>
<feature type="transmembrane region" description="Helical" evidence="1">
    <location>
        <begin position="55"/>
        <end position="75"/>
    </location>
</feature>
<accession>A0ABS2Q3A5</accession>
<evidence type="ECO:0000313" key="2">
    <source>
        <dbReference type="EMBL" id="MBM7646782.1"/>
    </source>
</evidence>
<proteinExistence type="predicted"/>
<evidence type="ECO:0000313" key="3">
    <source>
        <dbReference type="Proteomes" id="UP000808914"/>
    </source>
</evidence>
<keyword evidence="1" id="KW-0812">Transmembrane</keyword>
<protein>
    <submittedName>
        <fullName evidence="2">Uncharacterized protein</fullName>
    </submittedName>
</protein>
<comment type="caution">
    <text evidence="2">The sequence shown here is derived from an EMBL/GenBank/DDBJ whole genome shotgun (WGS) entry which is preliminary data.</text>
</comment>
<sequence>MVLWILHWLGYWVDFYCIIPEPVGGMLFEYFWIILSIAGFTIAIIEFMNNRIFSIYLGGFAVLSALFGMVTDWIGSMYNSLYFL</sequence>